<evidence type="ECO:0000256" key="3">
    <source>
        <dbReference type="ARBA" id="ARBA00023004"/>
    </source>
</evidence>
<dbReference type="Pfam" id="PF00355">
    <property type="entry name" value="Rieske"/>
    <property type="match status" value="1"/>
</dbReference>
<dbReference type="InterPro" id="IPR036188">
    <property type="entry name" value="FAD/NAD-bd_sf"/>
</dbReference>
<dbReference type="CDD" id="cd03477">
    <property type="entry name" value="Rieske_YhfW_C"/>
    <property type="match status" value="1"/>
</dbReference>
<protein>
    <submittedName>
        <fullName evidence="7">FAD-dependent oxidoreductase</fullName>
    </submittedName>
</protein>
<organism evidence="7">
    <name type="scientific">Salinimicrobium catena</name>
    <dbReference type="NCBI Taxonomy" id="390640"/>
    <lineage>
        <taxon>Bacteria</taxon>
        <taxon>Pseudomonadati</taxon>
        <taxon>Bacteroidota</taxon>
        <taxon>Flavobacteriia</taxon>
        <taxon>Flavobacteriales</taxon>
        <taxon>Flavobacteriaceae</taxon>
        <taxon>Salinimicrobium</taxon>
    </lineage>
</organism>
<name>A0A7C2RNR9_9FLAO</name>
<dbReference type="GO" id="GO:0016020">
    <property type="term" value="C:membrane"/>
    <property type="evidence" value="ECO:0007669"/>
    <property type="project" value="InterPro"/>
</dbReference>
<evidence type="ECO:0000259" key="6">
    <source>
        <dbReference type="PROSITE" id="PS51296"/>
    </source>
</evidence>
<feature type="domain" description="Rieske" evidence="6">
    <location>
        <begin position="413"/>
        <end position="504"/>
    </location>
</feature>
<dbReference type="EMBL" id="DSEE01000586">
    <property type="protein sequence ID" value="HER41176.1"/>
    <property type="molecule type" value="Genomic_DNA"/>
</dbReference>
<evidence type="ECO:0000313" key="7">
    <source>
        <dbReference type="EMBL" id="HER41176.1"/>
    </source>
</evidence>
<dbReference type="InterPro" id="IPR036922">
    <property type="entry name" value="Rieske_2Fe-2S_sf"/>
</dbReference>
<sequence>MMTRSLWKAKAQKTNYPALEAQISVDVAIVGGGITGITSAYLLAKEGKKVAVLESHELAGGTTGDSTGNLYAMVDKRLHHIQSKWDEKTARAVAESRGEAVNLIENLVREHDIKCDFRRVPWFLFSETNKKDETIEKEIATAKKYGLQVEELHELPIPVKVSSAIKVEGQAQFNPAAFVRGLADKIDSQNCQIYENTNVHHIEKGENLVLSTPKGTVTAKKVILATHSPKGIYPVQTAIYPHREYAIAAKLNSGDYPEGIYWDTEATFHTSMRSFKNHTGNYMLVLGGHHKVGQEDHYERFFEKLEQHARKLFDVSNIEYRWSAQHYKPADGLPYIGESKDDNIYFATGFSTDGLTYGVLSAMIFSDLLAGRENKWAELYKAKRFTPLKSAKNYIKENINVAKQYLKDLPGKAEAEHFSEVKIGEGKVVEVDDEKWAVYKDESGQVHCHSAVCTHMDCIVDWNDAEKSWDCPCHGSRFEATGDVIEGPAFSPLDKREVKNQKDS</sequence>
<dbReference type="Pfam" id="PF01266">
    <property type="entry name" value="DAO"/>
    <property type="match status" value="1"/>
</dbReference>
<accession>A0A7C2RNR9</accession>
<dbReference type="Gene3D" id="3.50.50.60">
    <property type="entry name" value="FAD/NAD(P)-binding domain"/>
    <property type="match status" value="1"/>
</dbReference>
<dbReference type="FunFam" id="2.102.10.10:FF:000014">
    <property type="entry name" value="Oxidoreductase, FAD dependent"/>
    <property type="match status" value="1"/>
</dbReference>
<keyword evidence="2" id="KW-0479">Metal-binding</keyword>
<gene>
    <name evidence="7" type="ORF">ENO10_08150</name>
</gene>
<proteinExistence type="predicted"/>
<keyword evidence="4" id="KW-0411">Iron-sulfur</keyword>
<dbReference type="GO" id="GO:0005737">
    <property type="term" value="C:cytoplasm"/>
    <property type="evidence" value="ECO:0007669"/>
    <property type="project" value="TreeGrafter"/>
</dbReference>
<dbReference type="PANTHER" id="PTHR13847:SF274">
    <property type="entry name" value="RIESKE 2FE-2S IRON-SULFUR PROTEIN YHFW-RELATED"/>
    <property type="match status" value="1"/>
</dbReference>
<dbReference type="AlphaFoldDB" id="A0A7C2RNR9"/>
<dbReference type="PANTHER" id="PTHR13847">
    <property type="entry name" value="SARCOSINE DEHYDROGENASE-RELATED"/>
    <property type="match status" value="1"/>
</dbReference>
<evidence type="ECO:0000256" key="1">
    <source>
        <dbReference type="ARBA" id="ARBA00022714"/>
    </source>
</evidence>
<dbReference type="Gene3D" id="3.30.9.10">
    <property type="entry name" value="D-Amino Acid Oxidase, subunit A, domain 2"/>
    <property type="match status" value="1"/>
</dbReference>
<dbReference type="PROSITE" id="PS51296">
    <property type="entry name" value="RIESKE"/>
    <property type="match status" value="1"/>
</dbReference>
<dbReference type="Gene3D" id="2.102.10.10">
    <property type="entry name" value="Rieske [2Fe-2S] iron-sulphur domain"/>
    <property type="match status" value="1"/>
</dbReference>
<comment type="caution">
    <text evidence="7">The sequence shown here is derived from an EMBL/GenBank/DDBJ whole genome shotgun (WGS) entry which is preliminary data.</text>
</comment>
<dbReference type="InterPro" id="IPR005805">
    <property type="entry name" value="Rieske_Fe-S_prot_C"/>
</dbReference>
<dbReference type="InterPro" id="IPR006076">
    <property type="entry name" value="FAD-dep_OxRdtase"/>
</dbReference>
<dbReference type="SUPFAM" id="SSF50022">
    <property type="entry name" value="ISP domain"/>
    <property type="match status" value="1"/>
</dbReference>
<reference evidence="7" key="1">
    <citation type="journal article" date="2020" name="mSystems">
        <title>Genome- and Community-Level Interaction Insights into Carbon Utilization and Element Cycling Functions of Hydrothermarchaeota in Hydrothermal Sediment.</title>
        <authorList>
            <person name="Zhou Z."/>
            <person name="Liu Y."/>
            <person name="Xu W."/>
            <person name="Pan J."/>
            <person name="Luo Z.H."/>
            <person name="Li M."/>
        </authorList>
    </citation>
    <scope>NUCLEOTIDE SEQUENCE [LARGE SCALE GENOMIC DNA]</scope>
    <source>
        <strain evidence="7">SpSt-1235</strain>
    </source>
</reference>
<dbReference type="InterPro" id="IPR038010">
    <property type="entry name" value="YhfW_C"/>
</dbReference>
<dbReference type="SUPFAM" id="SSF51905">
    <property type="entry name" value="FAD/NAD(P)-binding domain"/>
    <property type="match status" value="1"/>
</dbReference>
<keyword evidence="3" id="KW-0408">Iron</keyword>
<dbReference type="PRINTS" id="PR00162">
    <property type="entry name" value="RIESKE"/>
</dbReference>
<keyword evidence="5" id="KW-1015">Disulfide bond</keyword>
<evidence type="ECO:0000256" key="4">
    <source>
        <dbReference type="ARBA" id="ARBA00023014"/>
    </source>
</evidence>
<keyword evidence="1" id="KW-0001">2Fe-2S</keyword>
<dbReference type="Proteomes" id="UP000885753">
    <property type="component" value="Unassembled WGS sequence"/>
</dbReference>
<evidence type="ECO:0000256" key="2">
    <source>
        <dbReference type="ARBA" id="ARBA00022723"/>
    </source>
</evidence>
<dbReference type="GO" id="GO:0046872">
    <property type="term" value="F:metal ion binding"/>
    <property type="evidence" value="ECO:0007669"/>
    <property type="project" value="UniProtKB-KW"/>
</dbReference>
<dbReference type="InterPro" id="IPR017941">
    <property type="entry name" value="Rieske_2Fe-2S"/>
</dbReference>
<evidence type="ECO:0000256" key="5">
    <source>
        <dbReference type="ARBA" id="ARBA00023157"/>
    </source>
</evidence>
<dbReference type="GO" id="GO:0051537">
    <property type="term" value="F:2 iron, 2 sulfur cluster binding"/>
    <property type="evidence" value="ECO:0007669"/>
    <property type="project" value="UniProtKB-KW"/>
</dbReference>